<name>A0A4R2PCJ9_9BACL</name>
<dbReference type="Gene3D" id="1.10.150.870">
    <property type="match status" value="1"/>
</dbReference>
<protein>
    <recommendedName>
        <fullName evidence="1">DNA-directed DNA polymerase</fullName>
        <ecNumber evidence="1">2.7.7.7</ecNumber>
    </recommendedName>
</protein>
<dbReference type="NCBIfam" id="NF005298">
    <property type="entry name" value="PRK06826.1"/>
    <property type="match status" value="1"/>
</dbReference>
<gene>
    <name evidence="8" type="ORF">EV207_10157</name>
</gene>
<dbReference type="Pfam" id="PF07733">
    <property type="entry name" value="DNA_pol3_alpha"/>
    <property type="match status" value="1"/>
</dbReference>
<dbReference type="InterPro" id="IPR004805">
    <property type="entry name" value="DnaE2/DnaE/PolC"/>
</dbReference>
<evidence type="ECO:0000256" key="1">
    <source>
        <dbReference type="ARBA" id="ARBA00012417"/>
    </source>
</evidence>
<evidence type="ECO:0000256" key="2">
    <source>
        <dbReference type="ARBA" id="ARBA00022679"/>
    </source>
</evidence>
<dbReference type="SUPFAM" id="SSF160975">
    <property type="entry name" value="AF1531-like"/>
    <property type="match status" value="1"/>
</dbReference>
<sequence>MGFVHLHVHSEYSLLNSACRIQELVNKAKRLGYRSLALTDQNALYGAVPFYKACKAAGLHPVIGMEVYMAFEGGDKQPRHEEPADHSLILLAKNQEGYTNLVKISSLVQLKRNKRLSLNELQRHAGGLFALSSGQYGDIETALLGEKKQAAAERAALYKKMFNGRFFLELQNHGLANEKDVQLDLLEISRKFGIPLVASNDVHYIEKEDALAYECLTCIKTGTKLEEKEQAGFNKEFYLKTPQEMADIFKAYPDAVANSEKIATACHVSFSFDEHILPCFPTPSVKSAKDFLREQCEKGLQNRYQEITNRARKRLDHELTVIDQMGFNDYFLIVWDVIAYARKNGIFPGPGRGSSAGSLVAYTLEITDVDPLKHDLLFERFLNPERVTMPDIDIDFPDKDRDEMIAYVCRKYGRDHVAQIITFGTLAAKAAIRDTGKVLGTPSALVDKLAKLIPSRPGVTLEQASLETPRLEQLLKDSDELRKLFQLAKTIEGVPRHTSIHAAGVVISANPLTELVPLQEGHDDIPLTQYPMDVLEALGLLKMDFLGLRNLTLIEDILDTIKEIDGLKPDLAQIPIDDRKTFSLLSKGDTMGIFQFESSGMRDVLKKLNASEFDDIVAVNALYRPGPMQFIKVYIDGKHGRRPVSYLHQDLEPILKSTYGVIVYQEQIMQIAAKLAGFTLGQADILRRAVSKKKRKALEEQRRFFVEGCVERGYSRDIAERIYQLIVRFADYGFPRSHAVAYSLIAYRLAYLKAHYPAAFMSALLSSVIHQQDKLLGAIHELKGKNLKLYPPSINASVPKFKLVNDGIVFGLNGVKNLGNAAVQEIVCAREKGPYKNLYDFCERVSLKKVNRRAMESLIFCGAMDEFGVNRAVLLASLDQAFKRAEENRARRAESQTTLLNDDVGTDVYVDVPPFSLEEQIKFEKDILGLYLTKHPLDRYKKVLGNRSETIESVKRQLNNHVVKLGVLVDEAKQIKTKKGHLMAFLTLSDQTGQMDAVVFPREYEKQTVMFQQGRLLYVEAGIEQESQERKLLIRRAADLASVASAAKEIFYLKVDENHADPALLHKLKSLLHLHRGEHPVIIHYGQSGKTIQLPKDYAVKRDQQFIEAIKRLLGPENVIIKAND</sequence>
<dbReference type="Gene3D" id="1.10.10.1600">
    <property type="entry name" value="Bacterial DNA polymerase III alpha subunit, thumb domain"/>
    <property type="match status" value="1"/>
</dbReference>
<dbReference type="Proteomes" id="UP000295416">
    <property type="component" value="Unassembled WGS sequence"/>
</dbReference>
<dbReference type="PANTHER" id="PTHR32294">
    <property type="entry name" value="DNA POLYMERASE III SUBUNIT ALPHA"/>
    <property type="match status" value="1"/>
</dbReference>
<keyword evidence="9" id="KW-1185">Reference proteome</keyword>
<comment type="caution">
    <text evidence="8">The sequence shown here is derived from an EMBL/GenBank/DDBJ whole genome shotgun (WGS) entry which is preliminary data.</text>
</comment>
<dbReference type="Pfam" id="PF02811">
    <property type="entry name" value="PHP"/>
    <property type="match status" value="1"/>
</dbReference>
<dbReference type="GO" id="GO:0008408">
    <property type="term" value="F:3'-5' exonuclease activity"/>
    <property type="evidence" value="ECO:0007669"/>
    <property type="project" value="InterPro"/>
</dbReference>
<evidence type="ECO:0000256" key="4">
    <source>
        <dbReference type="ARBA" id="ARBA00022705"/>
    </source>
</evidence>
<feature type="domain" description="Polymerase/histidinol phosphatase N-terminal" evidence="7">
    <location>
        <begin position="4"/>
        <end position="71"/>
    </location>
</feature>
<dbReference type="CDD" id="cd04485">
    <property type="entry name" value="DnaE_OBF"/>
    <property type="match status" value="1"/>
</dbReference>
<dbReference type="RefSeq" id="WP_132742602.1">
    <property type="nucleotide sequence ID" value="NZ_SLXK01000001.1"/>
</dbReference>
<dbReference type="AlphaFoldDB" id="A0A4R2PCJ9"/>
<keyword evidence="2" id="KW-0808">Transferase</keyword>
<evidence type="ECO:0000256" key="5">
    <source>
        <dbReference type="ARBA" id="ARBA00022932"/>
    </source>
</evidence>
<dbReference type="NCBIfam" id="TIGR00594">
    <property type="entry name" value="polc"/>
    <property type="match status" value="1"/>
</dbReference>
<dbReference type="InterPro" id="IPR029460">
    <property type="entry name" value="DNAPol_HHH"/>
</dbReference>
<evidence type="ECO:0000313" key="9">
    <source>
        <dbReference type="Proteomes" id="UP000295416"/>
    </source>
</evidence>
<reference evidence="8 9" key="1">
    <citation type="submission" date="2019-03" db="EMBL/GenBank/DDBJ databases">
        <title>Genomic Encyclopedia of Type Strains, Phase IV (KMG-IV): sequencing the most valuable type-strain genomes for metagenomic binning, comparative biology and taxonomic classification.</title>
        <authorList>
            <person name="Goeker M."/>
        </authorList>
    </citation>
    <scope>NUCLEOTIDE SEQUENCE [LARGE SCALE GENOMIC DNA]</scope>
    <source>
        <strain evidence="8 9">DSM 19377</strain>
    </source>
</reference>
<proteinExistence type="predicted"/>
<organism evidence="8 9">
    <name type="scientific">Scopulibacillus darangshiensis</name>
    <dbReference type="NCBI Taxonomy" id="442528"/>
    <lineage>
        <taxon>Bacteria</taxon>
        <taxon>Bacillati</taxon>
        <taxon>Bacillota</taxon>
        <taxon>Bacilli</taxon>
        <taxon>Bacillales</taxon>
        <taxon>Sporolactobacillaceae</taxon>
        <taxon>Scopulibacillus</taxon>
    </lineage>
</organism>
<dbReference type="SMART" id="SM00481">
    <property type="entry name" value="POLIIIAc"/>
    <property type="match status" value="1"/>
</dbReference>
<evidence type="ECO:0000313" key="8">
    <source>
        <dbReference type="EMBL" id="TCP32084.1"/>
    </source>
</evidence>
<dbReference type="NCBIfam" id="NF004226">
    <property type="entry name" value="PRK05673.1"/>
    <property type="match status" value="1"/>
</dbReference>
<dbReference type="InterPro" id="IPR003141">
    <property type="entry name" value="Pol/His_phosphatase_N"/>
</dbReference>
<dbReference type="InterPro" id="IPR016195">
    <property type="entry name" value="Pol/histidinol_Pase-like"/>
</dbReference>
<keyword evidence="3" id="KW-0548">Nucleotidyltransferase</keyword>
<dbReference type="GO" id="GO:0006260">
    <property type="term" value="P:DNA replication"/>
    <property type="evidence" value="ECO:0007669"/>
    <property type="project" value="UniProtKB-KW"/>
</dbReference>
<evidence type="ECO:0000259" key="7">
    <source>
        <dbReference type="SMART" id="SM00481"/>
    </source>
</evidence>
<dbReference type="InterPro" id="IPR041931">
    <property type="entry name" value="DNA_pol3_alpha_thumb_dom"/>
</dbReference>
<dbReference type="EMBL" id="SLXK01000001">
    <property type="protein sequence ID" value="TCP32084.1"/>
    <property type="molecule type" value="Genomic_DNA"/>
</dbReference>
<dbReference type="Gene3D" id="3.20.20.140">
    <property type="entry name" value="Metal-dependent hydrolases"/>
    <property type="match status" value="1"/>
</dbReference>
<dbReference type="Pfam" id="PF14579">
    <property type="entry name" value="HHH_6"/>
    <property type="match status" value="1"/>
</dbReference>
<dbReference type="SUPFAM" id="SSF89550">
    <property type="entry name" value="PHP domain-like"/>
    <property type="match status" value="1"/>
</dbReference>
<keyword evidence="4" id="KW-0235">DNA replication</keyword>
<keyword evidence="5" id="KW-0239">DNA-directed DNA polymerase</keyword>
<dbReference type="OrthoDB" id="9803237at2"/>
<dbReference type="InterPro" id="IPR040982">
    <property type="entry name" value="DNA_pol3_finger"/>
</dbReference>
<dbReference type="PANTHER" id="PTHR32294:SF0">
    <property type="entry name" value="DNA POLYMERASE III SUBUNIT ALPHA"/>
    <property type="match status" value="1"/>
</dbReference>
<dbReference type="EC" id="2.7.7.7" evidence="1"/>
<dbReference type="InterPro" id="IPR011708">
    <property type="entry name" value="DNA_pol3_alpha_NTPase_dom"/>
</dbReference>
<dbReference type="InterPro" id="IPR004013">
    <property type="entry name" value="PHP_dom"/>
</dbReference>
<dbReference type="Pfam" id="PF17657">
    <property type="entry name" value="DNA_pol3_finger"/>
    <property type="match status" value="1"/>
</dbReference>
<accession>A0A4R2PCJ9</accession>
<comment type="catalytic activity">
    <reaction evidence="6">
        <text>DNA(n) + a 2'-deoxyribonucleoside 5'-triphosphate = DNA(n+1) + diphosphate</text>
        <dbReference type="Rhea" id="RHEA:22508"/>
        <dbReference type="Rhea" id="RHEA-COMP:17339"/>
        <dbReference type="Rhea" id="RHEA-COMP:17340"/>
        <dbReference type="ChEBI" id="CHEBI:33019"/>
        <dbReference type="ChEBI" id="CHEBI:61560"/>
        <dbReference type="ChEBI" id="CHEBI:173112"/>
        <dbReference type="EC" id="2.7.7.7"/>
    </reaction>
</comment>
<dbReference type="GO" id="GO:0003887">
    <property type="term" value="F:DNA-directed DNA polymerase activity"/>
    <property type="evidence" value="ECO:0007669"/>
    <property type="project" value="UniProtKB-KW"/>
</dbReference>
<evidence type="ECO:0000256" key="6">
    <source>
        <dbReference type="ARBA" id="ARBA00049244"/>
    </source>
</evidence>
<evidence type="ECO:0000256" key="3">
    <source>
        <dbReference type="ARBA" id="ARBA00022695"/>
    </source>
</evidence>